<dbReference type="SUPFAM" id="SSF89550">
    <property type="entry name" value="PHP domain-like"/>
    <property type="match status" value="1"/>
</dbReference>
<gene>
    <name evidence="2" type="ORF">KHM83_04575</name>
</gene>
<keyword evidence="3" id="KW-1185">Reference proteome</keyword>
<dbReference type="InterPro" id="IPR050243">
    <property type="entry name" value="PHP_phosphatase"/>
</dbReference>
<dbReference type="NCBIfam" id="NF006702">
    <property type="entry name" value="PRK09248.1"/>
    <property type="match status" value="1"/>
</dbReference>
<reference evidence="2 3" key="1">
    <citation type="submission" date="2021-05" db="EMBL/GenBank/DDBJ databases">
        <title>Fusibacter ferrireducens sp. nov., an anaerobic, sulfur- and Fe-reducing bacterium isolated from the mangrove sediment.</title>
        <authorList>
            <person name="Qiu D."/>
        </authorList>
    </citation>
    <scope>NUCLEOTIDE SEQUENCE [LARGE SCALE GENOMIC DNA]</scope>
    <source>
        <strain evidence="2 3">DSM 12116</strain>
    </source>
</reference>
<dbReference type="InterPro" id="IPR016195">
    <property type="entry name" value="Pol/histidinol_Pase-like"/>
</dbReference>
<evidence type="ECO:0000313" key="2">
    <source>
        <dbReference type="EMBL" id="MBS7525952.1"/>
    </source>
</evidence>
<dbReference type="PANTHER" id="PTHR36928">
    <property type="entry name" value="PHOSPHATASE YCDX-RELATED"/>
    <property type="match status" value="1"/>
</dbReference>
<evidence type="ECO:0000259" key="1">
    <source>
        <dbReference type="SMART" id="SM00481"/>
    </source>
</evidence>
<accession>A0ABS5PM62</accession>
<feature type="domain" description="Polymerase/histidinol phosphatase N-terminal" evidence="1">
    <location>
        <begin position="5"/>
        <end position="79"/>
    </location>
</feature>
<dbReference type="CDD" id="cd07437">
    <property type="entry name" value="PHP_HisPPase_Ycdx_like"/>
    <property type="match status" value="1"/>
</dbReference>
<evidence type="ECO:0000313" key="3">
    <source>
        <dbReference type="Proteomes" id="UP000746471"/>
    </source>
</evidence>
<dbReference type="Gene3D" id="3.20.20.140">
    <property type="entry name" value="Metal-dependent hydrolases"/>
    <property type="match status" value="1"/>
</dbReference>
<dbReference type="SMART" id="SM00481">
    <property type="entry name" value="POLIIIAc"/>
    <property type="match status" value="1"/>
</dbReference>
<dbReference type="PANTHER" id="PTHR36928:SF1">
    <property type="entry name" value="PHOSPHATASE YCDX-RELATED"/>
    <property type="match status" value="1"/>
</dbReference>
<name>A0ABS5PM62_9FIRM</name>
<protein>
    <submittedName>
        <fullName evidence="2">Phosphatase</fullName>
    </submittedName>
</protein>
<organism evidence="2 3">
    <name type="scientific">Fusibacter paucivorans</name>
    <dbReference type="NCBI Taxonomy" id="76009"/>
    <lineage>
        <taxon>Bacteria</taxon>
        <taxon>Bacillati</taxon>
        <taxon>Bacillota</taxon>
        <taxon>Clostridia</taxon>
        <taxon>Eubacteriales</taxon>
        <taxon>Eubacteriales Family XII. Incertae Sedis</taxon>
        <taxon>Fusibacter</taxon>
    </lineage>
</organism>
<sequence length="241" mass="26484">MKPLIDLHTHTVASTHAYSTLNENIVNAQAAGLSILGVSDHAPSLPNTTCPAYFANLRVLPKAYGALTLLKGVELNILSSHGDIDLSEDLLGTLDYAIASIHLPCYSKSNQTGNTEALIRAMDHQKVIMIGHPDDSRFPVDYEPLVLAAKEKGVLLEVNNSSLGPNAFRVGAYENVKVMLTLCKKYEVPVMMSSDAHYNMDIARFDYALSVVAEVDFPEALIMNYDAEAFRQYLTARMQPR</sequence>
<dbReference type="Proteomes" id="UP000746471">
    <property type="component" value="Unassembled WGS sequence"/>
</dbReference>
<dbReference type="EMBL" id="JAHBCL010000006">
    <property type="protein sequence ID" value="MBS7525952.1"/>
    <property type="molecule type" value="Genomic_DNA"/>
</dbReference>
<dbReference type="RefSeq" id="WP_213235738.1">
    <property type="nucleotide sequence ID" value="NZ_JAHBCL010000006.1"/>
</dbReference>
<comment type="caution">
    <text evidence="2">The sequence shown here is derived from an EMBL/GenBank/DDBJ whole genome shotgun (WGS) entry which is preliminary data.</text>
</comment>
<proteinExistence type="predicted"/>
<dbReference type="InterPro" id="IPR004013">
    <property type="entry name" value="PHP_dom"/>
</dbReference>
<dbReference type="Pfam" id="PF02811">
    <property type="entry name" value="PHP"/>
    <property type="match status" value="1"/>
</dbReference>
<dbReference type="InterPro" id="IPR003141">
    <property type="entry name" value="Pol/His_phosphatase_N"/>
</dbReference>